<comment type="caution">
    <text evidence="2">The sequence shown here is derived from an EMBL/GenBank/DDBJ whole genome shotgun (WGS) entry which is preliminary data.</text>
</comment>
<proteinExistence type="predicted"/>
<dbReference type="InterPro" id="IPR027417">
    <property type="entry name" value="P-loop_NTPase"/>
</dbReference>
<dbReference type="Proteomes" id="UP000037460">
    <property type="component" value="Unassembled WGS sequence"/>
</dbReference>
<dbReference type="AlphaFoldDB" id="A0A0M0JHX1"/>
<keyword evidence="3" id="KW-1185">Reference proteome</keyword>
<evidence type="ECO:0000313" key="2">
    <source>
        <dbReference type="EMBL" id="KOO26201.1"/>
    </source>
</evidence>
<organism evidence="2 3">
    <name type="scientific">Chrysochromulina tobinii</name>
    <dbReference type="NCBI Taxonomy" id="1460289"/>
    <lineage>
        <taxon>Eukaryota</taxon>
        <taxon>Haptista</taxon>
        <taxon>Haptophyta</taxon>
        <taxon>Prymnesiophyceae</taxon>
        <taxon>Prymnesiales</taxon>
        <taxon>Chrysochromulinaceae</taxon>
        <taxon>Chrysochromulina</taxon>
    </lineage>
</organism>
<dbReference type="Gene3D" id="3.40.50.300">
    <property type="entry name" value="P-loop containing nucleotide triphosphate hydrolases"/>
    <property type="match status" value="1"/>
</dbReference>
<feature type="region of interest" description="Disordered" evidence="1">
    <location>
        <begin position="1"/>
        <end position="22"/>
    </location>
</feature>
<reference evidence="3" key="1">
    <citation type="journal article" date="2015" name="PLoS Genet.">
        <title>Genome Sequence and Transcriptome Analyses of Chrysochromulina tobin: Metabolic Tools for Enhanced Algal Fitness in the Prominent Order Prymnesiales (Haptophyceae).</title>
        <authorList>
            <person name="Hovde B.T."/>
            <person name="Deodato C.R."/>
            <person name="Hunsperger H.M."/>
            <person name="Ryken S.A."/>
            <person name="Yost W."/>
            <person name="Jha R.K."/>
            <person name="Patterson J."/>
            <person name="Monnat R.J. Jr."/>
            <person name="Barlow S.B."/>
            <person name="Starkenburg S.R."/>
            <person name="Cattolico R.A."/>
        </authorList>
    </citation>
    <scope>NUCLEOTIDE SEQUENCE</scope>
    <source>
        <strain evidence="3">CCMP291</strain>
    </source>
</reference>
<sequence length="445" mass="48798">MAPAPAPAAALAVSEPPSTRPSGSSCVWVANLHIRKCGGTTVRSVFSNMSNWTQLGGYCSASKFGDSSKSWSQFVNSSERDVNSWMYQHYVTSHNNTGKFWSEVHCDEDVSNFNAGVRQMRAMLAPKGCRVITTLLLREPVDQLVSDWTYFRQDPDKVRTSRPSEWAPRKPENLLRWMAESQRDFWTESDRSPTAPWHEARWNPIKFHVNGTTDTYPVPQLRKSCAEALAFFEAQIAQIDHVGVIDTAEQFAQWWLLLADDAGFDAAVATSARQNTRMQVSVRDRSRPLPPKVSDAERQVMAALNACSTRLHQFAKDILAARVDGTIAVLSAAVSAAAADRRFHTRQSDIAIARSLGAAVHAPVPVPDIAIARSLGAAVHALVPVPDIAIARSLGAAVRAPVPVHKASTSLAEDDTSVYARARRLVQLWGGENLASLEALHVDLD</sequence>
<name>A0A0M0JHX1_9EUKA</name>
<evidence type="ECO:0000313" key="3">
    <source>
        <dbReference type="Proteomes" id="UP000037460"/>
    </source>
</evidence>
<dbReference type="EMBL" id="JWZX01002881">
    <property type="protein sequence ID" value="KOO26201.1"/>
    <property type="molecule type" value="Genomic_DNA"/>
</dbReference>
<gene>
    <name evidence="2" type="ORF">Ctob_000162</name>
</gene>
<feature type="non-terminal residue" evidence="2">
    <location>
        <position position="445"/>
    </location>
</feature>
<accession>A0A0M0JHX1</accession>
<evidence type="ECO:0000256" key="1">
    <source>
        <dbReference type="SAM" id="MobiDB-lite"/>
    </source>
</evidence>
<evidence type="ECO:0008006" key="4">
    <source>
        <dbReference type="Google" id="ProtNLM"/>
    </source>
</evidence>
<protein>
    <recommendedName>
        <fullName evidence="4">Sulfotransferase domain-containing protein</fullName>
    </recommendedName>
</protein>